<reference evidence="1" key="1">
    <citation type="submission" date="2014-08" db="EMBL/GenBank/DDBJ databases">
        <authorList>
            <person name="Kubiak A."/>
            <person name="Poehlein A."/>
            <person name="Daniel R."/>
            <person name="Minton N.P."/>
        </authorList>
    </citation>
    <scope>NUCLEOTIDE SEQUENCE</scope>
    <source>
        <strain evidence="1">NCIMB 10696</strain>
    </source>
</reference>
<dbReference type="EMBL" id="CP009225">
    <property type="protein sequence ID" value="AKC64198.1"/>
    <property type="molecule type" value="Genomic_DNA"/>
</dbReference>
<name>A0A7X5PAD5_CLOSG</name>
<dbReference type="RefSeq" id="WP_003494725.1">
    <property type="nucleotide sequence ID" value="NZ_CP009225.1"/>
</dbReference>
<gene>
    <name evidence="1" type="ORF">CLSPO_c35080</name>
    <name evidence="2" type="ORF">FDF70_11620</name>
</gene>
<protein>
    <submittedName>
        <fullName evidence="2">DUF4176 domain-containing protein</fullName>
    </submittedName>
</protein>
<sequence length="222" mass="26446">MENLQEELQKELENKFIEKNLNLFQDKNTISLLINVAKKDINILRDCYENLLLKKDYLNIYYQFSVHVEEERVILKAQQIESTLTFKDFKLFLVNLIDLFEPIYPLGTVVSLKKEYLNNIFRESEIKEVYFVITHRFISNESTNVYFQYAGVPFPIGNLGMKEFFNFTSPLIDEVIYSGYSNNQEVAFVYMMKRELILEKEYKSIGFASKEERNEFQNLIKK</sequence>
<evidence type="ECO:0000313" key="2">
    <source>
        <dbReference type="EMBL" id="NFR62117.1"/>
    </source>
</evidence>
<evidence type="ECO:0000313" key="4">
    <source>
        <dbReference type="Proteomes" id="UP000486601"/>
    </source>
</evidence>
<organism evidence="2 4">
    <name type="scientific">Clostridium sporogenes</name>
    <dbReference type="NCBI Taxonomy" id="1509"/>
    <lineage>
        <taxon>Bacteria</taxon>
        <taxon>Bacillati</taxon>
        <taxon>Bacillota</taxon>
        <taxon>Clostridia</taxon>
        <taxon>Eubacteriales</taxon>
        <taxon>Clostridiaceae</taxon>
        <taxon>Clostridium</taxon>
    </lineage>
</organism>
<accession>A0A7X5PAD5</accession>
<reference evidence="1 3" key="2">
    <citation type="journal article" date="2015" name="PLoS ONE">
        <title>A universal mariner transposon system for forward genetic studies in the genus clostridium.</title>
        <authorList>
            <person name="Zhang Y."/>
            <person name="Grosse-Honebrink A."/>
            <person name="Minton N.P."/>
        </authorList>
    </citation>
    <scope>NUCLEOTIDE SEQUENCE [LARGE SCALE GENOMIC DNA]</scope>
    <source>
        <strain evidence="1 3">NCIMB 10696</strain>
    </source>
</reference>
<evidence type="ECO:0000313" key="3">
    <source>
        <dbReference type="Proteomes" id="UP000033052"/>
    </source>
</evidence>
<dbReference type="EMBL" id="SXCS01000006">
    <property type="protein sequence ID" value="NFR62117.1"/>
    <property type="molecule type" value="Genomic_DNA"/>
</dbReference>
<proteinExistence type="predicted"/>
<evidence type="ECO:0000313" key="1">
    <source>
        <dbReference type="EMBL" id="AKC64198.1"/>
    </source>
</evidence>
<dbReference type="KEGG" id="cld:CLSPO_c35080"/>
<dbReference type="Proteomes" id="UP000486601">
    <property type="component" value="Unassembled WGS sequence"/>
</dbReference>
<dbReference type="Pfam" id="PF13780">
    <property type="entry name" value="DUF4176"/>
    <property type="match status" value="1"/>
</dbReference>
<dbReference type="AlphaFoldDB" id="A0A7X5PAD5"/>
<dbReference type="GeneID" id="92940121"/>
<dbReference type="Proteomes" id="UP000033052">
    <property type="component" value="Chromosome"/>
</dbReference>
<reference evidence="2 4" key="3">
    <citation type="submission" date="2019-04" db="EMBL/GenBank/DDBJ databases">
        <title>Genome sequencing of Clostridium botulinum Groups I-IV and Clostridium butyricum.</title>
        <authorList>
            <person name="Brunt J."/>
            <person name="Van Vliet A.H.M."/>
            <person name="Stringer S.C."/>
            <person name="Carter A.T."/>
            <person name="Peck M.W."/>
        </authorList>
    </citation>
    <scope>NUCLEOTIDE SEQUENCE [LARGE SCALE GENOMIC DNA]</scope>
    <source>
        <strain evidence="2 4">IFR 18/108</strain>
    </source>
</reference>
<dbReference type="InterPro" id="IPR025233">
    <property type="entry name" value="DUF4176"/>
</dbReference>